<sequence>MNVQRSCTAFTMSKLMELTNTRNNSTWPRKYNKTVIKTLDDNEEEIEDEEVDELAVTRSSLPPQPRVSASTATAAAVALNAYEYYWRRSNSPAAAAVAMLNPLVGHKNNNKNCAPQVEKDDTKRNNNKLLYAAHNRKGEALAQQEVVLLKAAATGRGGEGGGATAAEKAEYLVPLMLRGCKEPKRSLLFWKPPCIATS</sequence>
<reference evidence="1" key="1">
    <citation type="journal article" date="2017" name="Nature">
        <title>The genome of Chenopodium quinoa.</title>
        <authorList>
            <person name="Jarvis D.E."/>
            <person name="Ho Y.S."/>
            <person name="Lightfoot D.J."/>
            <person name="Schmoeckel S.M."/>
            <person name="Li B."/>
            <person name="Borm T.J.A."/>
            <person name="Ohyanagi H."/>
            <person name="Mineta K."/>
            <person name="Michell C.T."/>
            <person name="Saber N."/>
            <person name="Kharbatia N.M."/>
            <person name="Rupper R.R."/>
            <person name="Sharp A.R."/>
            <person name="Dally N."/>
            <person name="Boughton B.A."/>
            <person name="Woo Y.H."/>
            <person name="Gao G."/>
            <person name="Schijlen E.G.W.M."/>
            <person name="Guo X."/>
            <person name="Momin A.A."/>
            <person name="Negrao S."/>
            <person name="Al-Babili S."/>
            <person name="Gehring C."/>
            <person name="Roessner U."/>
            <person name="Jung C."/>
            <person name="Murphy K."/>
            <person name="Arold S.T."/>
            <person name="Gojobori T."/>
            <person name="van der Linden C.G."/>
            <person name="van Loo E.N."/>
            <person name="Jellen E.N."/>
            <person name="Maughan P.J."/>
            <person name="Tester M."/>
        </authorList>
    </citation>
    <scope>NUCLEOTIDE SEQUENCE [LARGE SCALE GENOMIC DNA]</scope>
    <source>
        <strain evidence="1">cv. PI 614886</strain>
    </source>
</reference>
<evidence type="ECO:0000313" key="1">
    <source>
        <dbReference type="EnsemblPlants" id="AUR62020224-RA:cds"/>
    </source>
</evidence>
<evidence type="ECO:0000313" key="2">
    <source>
        <dbReference type="Proteomes" id="UP000596660"/>
    </source>
</evidence>
<dbReference type="Gramene" id="AUR62020224-RA">
    <property type="protein sequence ID" value="AUR62020224-RA:cds"/>
    <property type="gene ID" value="AUR62020224"/>
</dbReference>
<dbReference type="EnsemblPlants" id="AUR62020224-RA">
    <property type="protein sequence ID" value="AUR62020224-RA:cds"/>
    <property type="gene ID" value="AUR62020224"/>
</dbReference>
<dbReference type="AlphaFoldDB" id="A0A803LXM3"/>
<dbReference type="Proteomes" id="UP000596660">
    <property type="component" value="Unplaced"/>
</dbReference>
<protein>
    <submittedName>
        <fullName evidence="1">Uncharacterized protein</fullName>
    </submittedName>
</protein>
<keyword evidence="2" id="KW-1185">Reference proteome</keyword>
<reference evidence="1" key="2">
    <citation type="submission" date="2021-03" db="UniProtKB">
        <authorList>
            <consortium name="EnsemblPlants"/>
        </authorList>
    </citation>
    <scope>IDENTIFICATION</scope>
</reference>
<organism evidence="1 2">
    <name type="scientific">Chenopodium quinoa</name>
    <name type="common">Quinoa</name>
    <dbReference type="NCBI Taxonomy" id="63459"/>
    <lineage>
        <taxon>Eukaryota</taxon>
        <taxon>Viridiplantae</taxon>
        <taxon>Streptophyta</taxon>
        <taxon>Embryophyta</taxon>
        <taxon>Tracheophyta</taxon>
        <taxon>Spermatophyta</taxon>
        <taxon>Magnoliopsida</taxon>
        <taxon>eudicotyledons</taxon>
        <taxon>Gunneridae</taxon>
        <taxon>Pentapetalae</taxon>
        <taxon>Caryophyllales</taxon>
        <taxon>Chenopodiaceae</taxon>
        <taxon>Chenopodioideae</taxon>
        <taxon>Atripliceae</taxon>
        <taxon>Chenopodium</taxon>
    </lineage>
</organism>
<proteinExistence type="predicted"/>
<name>A0A803LXM3_CHEQI</name>
<accession>A0A803LXM3</accession>